<dbReference type="RefSeq" id="WP_380537528.1">
    <property type="nucleotide sequence ID" value="NZ_JBHFAB010000013.1"/>
</dbReference>
<protein>
    <recommendedName>
        <fullName evidence="3">Head-to-tail adaptor</fullName>
    </recommendedName>
</protein>
<name>A0ABV6VZ04_9ACTN</name>
<evidence type="ECO:0000313" key="1">
    <source>
        <dbReference type="EMBL" id="MFC1418732.1"/>
    </source>
</evidence>
<dbReference type="Proteomes" id="UP001592531">
    <property type="component" value="Unassembled WGS sequence"/>
</dbReference>
<organism evidence="1 2">
    <name type="scientific">Streptacidiphilus cavernicola</name>
    <dbReference type="NCBI Taxonomy" id="3342716"/>
    <lineage>
        <taxon>Bacteria</taxon>
        <taxon>Bacillati</taxon>
        <taxon>Actinomycetota</taxon>
        <taxon>Actinomycetes</taxon>
        <taxon>Kitasatosporales</taxon>
        <taxon>Streptomycetaceae</taxon>
        <taxon>Streptacidiphilus</taxon>
    </lineage>
</organism>
<evidence type="ECO:0008006" key="3">
    <source>
        <dbReference type="Google" id="ProtNLM"/>
    </source>
</evidence>
<reference evidence="1 2" key="1">
    <citation type="submission" date="2024-09" db="EMBL/GenBank/DDBJ databases">
        <authorList>
            <person name="Lee S.D."/>
        </authorList>
    </citation>
    <scope>NUCLEOTIDE SEQUENCE [LARGE SCALE GENOMIC DNA]</scope>
    <source>
        <strain evidence="1 2">N8-3</strain>
    </source>
</reference>
<sequence length="272" mass="30034">MTRTITLDVEPGCLDWPLDLECCPDWPGEDSTDEQAKARALTAQRIASNRLRRLTAGRWGLCEEVVRPCRDVCQVPVGDLVLSPYLKAGRMQNACRGGCVEDCSCSVVCRTTLPGPVARVLEVRVHGQVLPADAYLVTEPPDNWLVRLDGGCWPECQHMAEPADGPGSFAVRYLRGNDPEDDPDAIRAVSALACELFRKACGQKCRLPGRIRTVSRQGVTYDMLDQWPKNGTGLDEVDEWLALVNPNSLRAPAMILTPDLPMPRFHGRGAQW</sequence>
<gene>
    <name evidence="1" type="ORF">ACEZDE_19145</name>
</gene>
<evidence type="ECO:0000313" key="2">
    <source>
        <dbReference type="Proteomes" id="UP001592531"/>
    </source>
</evidence>
<comment type="caution">
    <text evidence="1">The sequence shown here is derived from an EMBL/GenBank/DDBJ whole genome shotgun (WGS) entry which is preliminary data.</text>
</comment>
<dbReference type="EMBL" id="JBHFAB010000013">
    <property type="protein sequence ID" value="MFC1418732.1"/>
    <property type="molecule type" value="Genomic_DNA"/>
</dbReference>
<accession>A0ABV6VZ04</accession>
<keyword evidence="2" id="KW-1185">Reference proteome</keyword>
<proteinExistence type="predicted"/>